<dbReference type="AlphaFoldDB" id="A0AAP6WUS8"/>
<feature type="region of interest" description="Disordered" evidence="1">
    <location>
        <begin position="1"/>
        <end position="25"/>
    </location>
</feature>
<protein>
    <submittedName>
        <fullName evidence="2">Uncharacterized protein</fullName>
    </submittedName>
</protein>
<proteinExistence type="predicted"/>
<evidence type="ECO:0000313" key="3">
    <source>
        <dbReference type="Proteomes" id="UP000481454"/>
    </source>
</evidence>
<accession>A0AAP6WUS8</accession>
<dbReference type="Proteomes" id="UP000481454">
    <property type="component" value="Unassembled WGS sequence"/>
</dbReference>
<organism evidence="2 3">
    <name type="scientific">Clostridium perfringens</name>
    <dbReference type="NCBI Taxonomy" id="1502"/>
    <lineage>
        <taxon>Bacteria</taxon>
        <taxon>Bacillati</taxon>
        <taxon>Bacillota</taxon>
        <taxon>Clostridia</taxon>
        <taxon>Eubacteriales</taxon>
        <taxon>Clostridiaceae</taxon>
        <taxon>Clostridium</taxon>
    </lineage>
</organism>
<dbReference type="EMBL" id="JAALLZ010000024">
    <property type="protein sequence ID" value="NGU31804.1"/>
    <property type="molecule type" value="Genomic_DNA"/>
</dbReference>
<feature type="compositionally biased region" description="Basic residues" evidence="1">
    <location>
        <begin position="1"/>
        <end position="16"/>
    </location>
</feature>
<gene>
    <name evidence="2" type="ORF">G6Z34_17230</name>
</gene>
<evidence type="ECO:0000256" key="1">
    <source>
        <dbReference type="SAM" id="MobiDB-lite"/>
    </source>
</evidence>
<feature type="non-terminal residue" evidence="2">
    <location>
        <position position="1"/>
    </location>
</feature>
<feature type="region of interest" description="Disordered" evidence="1">
    <location>
        <begin position="47"/>
        <end position="78"/>
    </location>
</feature>
<evidence type="ECO:0000313" key="2">
    <source>
        <dbReference type="EMBL" id="NGU31804.1"/>
    </source>
</evidence>
<reference evidence="2 3" key="1">
    <citation type="submission" date="2020-02" db="EMBL/GenBank/DDBJ databases">
        <title>Genomic Insights into the Phylogeny and Genetic Plasticity of the Human and Animal Enteric Pathogen Clostridium perfringens.</title>
        <authorList>
            <person name="Feng Y."/>
            <person name="Hu Y."/>
        </authorList>
    </citation>
    <scope>NUCLEOTIDE SEQUENCE [LARGE SCALE GENOMIC DNA]</scope>
    <source>
        <strain evidence="2 3">CP-40</strain>
    </source>
</reference>
<name>A0AAP6WUS8_CLOPF</name>
<comment type="caution">
    <text evidence="2">The sequence shown here is derived from an EMBL/GenBank/DDBJ whole genome shotgun (WGS) entry which is preliminary data.</text>
</comment>
<sequence>LQYLKEKKKYKKKSYRSKKENEKKNKINLVDNKKNYDIKIDQEINKPFEEKEANNNEVKRDDNNLKNEKSEENKNDILDDKNINYNKLNLLNRNSEIKYKNENKSMRFNLAVAMNNVKRAIRNDLEHYINMLEFEKMERQKEYESGLEI</sequence>